<dbReference type="GO" id="GO:0004714">
    <property type="term" value="F:transmembrane receptor protein tyrosine kinase activity"/>
    <property type="evidence" value="ECO:0007669"/>
    <property type="project" value="TreeGrafter"/>
</dbReference>
<gene>
    <name evidence="4" type="ORF">L345_15886</name>
</gene>
<dbReference type="Proteomes" id="UP000018936">
    <property type="component" value="Unassembled WGS sequence"/>
</dbReference>
<dbReference type="FunFam" id="1.10.510.10:FF:001346">
    <property type="entry name" value="Uncharacterized protein"/>
    <property type="match status" value="1"/>
</dbReference>
<dbReference type="Pfam" id="PF07714">
    <property type="entry name" value="PK_Tyr_Ser-Thr"/>
    <property type="match status" value="1"/>
</dbReference>
<proteinExistence type="predicted"/>
<dbReference type="GO" id="GO:0005886">
    <property type="term" value="C:plasma membrane"/>
    <property type="evidence" value="ECO:0007669"/>
    <property type="project" value="TreeGrafter"/>
</dbReference>
<keyword evidence="1" id="KW-0547">Nucleotide-binding</keyword>
<evidence type="ECO:0000256" key="1">
    <source>
        <dbReference type="ARBA" id="ARBA00022741"/>
    </source>
</evidence>
<evidence type="ECO:0000256" key="2">
    <source>
        <dbReference type="ARBA" id="ARBA00022840"/>
    </source>
</evidence>
<comment type="caution">
    <text evidence="4">The sequence shown here is derived from an EMBL/GenBank/DDBJ whole genome shotgun (WGS) entry which is preliminary data.</text>
</comment>
<dbReference type="GO" id="GO:0007169">
    <property type="term" value="P:cell surface receptor protein tyrosine kinase signaling pathway"/>
    <property type="evidence" value="ECO:0007669"/>
    <property type="project" value="TreeGrafter"/>
</dbReference>
<name>V8N9Z8_OPHHA</name>
<dbReference type="GO" id="GO:0005524">
    <property type="term" value="F:ATP binding"/>
    <property type="evidence" value="ECO:0007669"/>
    <property type="project" value="UniProtKB-KW"/>
</dbReference>
<dbReference type="GO" id="GO:0043235">
    <property type="term" value="C:receptor complex"/>
    <property type="evidence" value="ECO:0007669"/>
    <property type="project" value="TreeGrafter"/>
</dbReference>
<dbReference type="InterPro" id="IPR011009">
    <property type="entry name" value="Kinase-like_dom_sf"/>
</dbReference>
<protein>
    <recommendedName>
        <fullName evidence="3">Serine-threonine/tyrosine-protein kinase catalytic domain-containing protein</fullName>
    </recommendedName>
</protein>
<dbReference type="Gene3D" id="1.10.510.10">
    <property type="entry name" value="Transferase(Phosphotransferase) domain 1"/>
    <property type="match status" value="1"/>
</dbReference>
<keyword evidence="2" id="KW-0067">ATP-binding</keyword>
<organism evidence="4 5">
    <name type="scientific">Ophiophagus hannah</name>
    <name type="common">King cobra</name>
    <name type="synonym">Naja hannah</name>
    <dbReference type="NCBI Taxonomy" id="8665"/>
    <lineage>
        <taxon>Eukaryota</taxon>
        <taxon>Metazoa</taxon>
        <taxon>Chordata</taxon>
        <taxon>Craniata</taxon>
        <taxon>Vertebrata</taxon>
        <taxon>Euteleostomi</taxon>
        <taxon>Lepidosauria</taxon>
        <taxon>Squamata</taxon>
        <taxon>Bifurcata</taxon>
        <taxon>Unidentata</taxon>
        <taxon>Episquamata</taxon>
        <taxon>Toxicofera</taxon>
        <taxon>Serpentes</taxon>
        <taxon>Colubroidea</taxon>
        <taxon>Elapidae</taxon>
        <taxon>Elapinae</taxon>
        <taxon>Ophiophagus</taxon>
    </lineage>
</organism>
<sequence length="60" mass="7404">MRALERGYRMPRPQGCPQELYEIMMRCWKQKPEDRPTFEYIQSILEDFFTGTEKQYQQQP</sequence>
<dbReference type="PANTHER" id="PTHR24416">
    <property type="entry name" value="TYROSINE-PROTEIN KINASE RECEPTOR"/>
    <property type="match status" value="1"/>
</dbReference>
<evidence type="ECO:0000259" key="3">
    <source>
        <dbReference type="Pfam" id="PF07714"/>
    </source>
</evidence>
<evidence type="ECO:0000313" key="4">
    <source>
        <dbReference type="EMBL" id="ETE58392.1"/>
    </source>
</evidence>
<dbReference type="InterPro" id="IPR001245">
    <property type="entry name" value="Ser-Thr/Tyr_kinase_cat_dom"/>
</dbReference>
<dbReference type="OrthoDB" id="28230at2759"/>
<dbReference type="PANTHER" id="PTHR24416:SF611">
    <property type="entry name" value="TYROSINE-PROTEIN KINASE TRANSMEMBRANE RECEPTOR ROR"/>
    <property type="match status" value="1"/>
</dbReference>
<reference evidence="4 5" key="1">
    <citation type="journal article" date="2013" name="Proc. Natl. Acad. Sci. U.S.A.">
        <title>The king cobra genome reveals dynamic gene evolution and adaptation in the snake venom system.</title>
        <authorList>
            <person name="Vonk F.J."/>
            <person name="Casewell N.R."/>
            <person name="Henkel C.V."/>
            <person name="Heimberg A.M."/>
            <person name="Jansen H.J."/>
            <person name="McCleary R.J."/>
            <person name="Kerkkamp H.M."/>
            <person name="Vos R.A."/>
            <person name="Guerreiro I."/>
            <person name="Calvete J.J."/>
            <person name="Wuster W."/>
            <person name="Woods A.E."/>
            <person name="Logan J.M."/>
            <person name="Harrison R.A."/>
            <person name="Castoe T.A."/>
            <person name="de Koning A.P."/>
            <person name="Pollock D.D."/>
            <person name="Yandell M."/>
            <person name="Calderon D."/>
            <person name="Renjifo C."/>
            <person name="Currier R.B."/>
            <person name="Salgado D."/>
            <person name="Pla D."/>
            <person name="Sanz L."/>
            <person name="Hyder A.S."/>
            <person name="Ribeiro J.M."/>
            <person name="Arntzen J.W."/>
            <person name="van den Thillart G.E."/>
            <person name="Boetzer M."/>
            <person name="Pirovano W."/>
            <person name="Dirks R.P."/>
            <person name="Spaink H.P."/>
            <person name="Duboule D."/>
            <person name="McGlinn E."/>
            <person name="Kini R.M."/>
            <person name="Richardson M.K."/>
        </authorList>
    </citation>
    <scope>NUCLEOTIDE SEQUENCE</scope>
    <source>
        <tissue evidence="4">Blood</tissue>
    </source>
</reference>
<dbReference type="AlphaFoldDB" id="V8N9Z8"/>
<keyword evidence="5" id="KW-1185">Reference proteome</keyword>
<feature type="domain" description="Serine-threonine/tyrosine-protein kinase catalytic" evidence="3">
    <location>
        <begin position="2"/>
        <end position="45"/>
    </location>
</feature>
<accession>V8N9Z8</accession>
<dbReference type="InterPro" id="IPR050122">
    <property type="entry name" value="RTK"/>
</dbReference>
<dbReference type="SUPFAM" id="SSF56112">
    <property type="entry name" value="Protein kinase-like (PK-like)"/>
    <property type="match status" value="1"/>
</dbReference>
<evidence type="ECO:0000313" key="5">
    <source>
        <dbReference type="Proteomes" id="UP000018936"/>
    </source>
</evidence>
<dbReference type="EMBL" id="AZIM01006805">
    <property type="protein sequence ID" value="ETE58392.1"/>
    <property type="molecule type" value="Genomic_DNA"/>
</dbReference>